<name>A0A7V3RGP0_UNCW3</name>
<accession>A0A7V3RGP0</accession>
<gene>
    <name evidence="1" type="ORF">ENX68_02125</name>
</gene>
<protein>
    <recommendedName>
        <fullName evidence="2">Integrase catalytic domain-containing protein</fullName>
    </recommendedName>
</protein>
<sequence>MGDRRVLRMVGWSHRIDDEEFYIPYGLEVKDTESLFLMAYRWIGYYNTKRAHTGKNLDGKTPIEYAKEVMPELNRDIALFPPVILDNLTTSSHWKSVNKVPTHYSVNLMPSIDALITTSRICVKKCDARISLHNPPEVWTYCIPISKIF</sequence>
<evidence type="ECO:0008006" key="2">
    <source>
        <dbReference type="Google" id="ProtNLM"/>
    </source>
</evidence>
<dbReference type="AlphaFoldDB" id="A0A7V3RGP0"/>
<comment type="caution">
    <text evidence="1">The sequence shown here is derived from an EMBL/GenBank/DDBJ whole genome shotgun (WGS) entry which is preliminary data.</text>
</comment>
<organism evidence="1">
    <name type="scientific">candidate division WOR-3 bacterium</name>
    <dbReference type="NCBI Taxonomy" id="2052148"/>
    <lineage>
        <taxon>Bacteria</taxon>
        <taxon>Bacteria division WOR-3</taxon>
    </lineage>
</organism>
<proteinExistence type="predicted"/>
<reference evidence="1" key="1">
    <citation type="journal article" date="2020" name="mSystems">
        <title>Genome- and Community-Level Interaction Insights into Carbon Utilization and Element Cycling Functions of Hydrothermarchaeota in Hydrothermal Sediment.</title>
        <authorList>
            <person name="Zhou Z."/>
            <person name="Liu Y."/>
            <person name="Xu W."/>
            <person name="Pan J."/>
            <person name="Luo Z.H."/>
            <person name="Li M."/>
        </authorList>
    </citation>
    <scope>NUCLEOTIDE SEQUENCE [LARGE SCALE GENOMIC DNA]</scope>
    <source>
        <strain evidence="1">SpSt-961</strain>
    </source>
</reference>
<dbReference type="EMBL" id="DTOZ01000053">
    <property type="protein sequence ID" value="HGE77783.1"/>
    <property type="molecule type" value="Genomic_DNA"/>
</dbReference>
<evidence type="ECO:0000313" key="1">
    <source>
        <dbReference type="EMBL" id="HGE77783.1"/>
    </source>
</evidence>